<protein>
    <submittedName>
        <fullName evidence="1">Uncharacterized protein</fullName>
    </submittedName>
</protein>
<dbReference type="EMBL" id="CACRXK020013964">
    <property type="protein sequence ID" value="CAB4026025.1"/>
    <property type="molecule type" value="Genomic_DNA"/>
</dbReference>
<proteinExistence type="predicted"/>
<dbReference type="InterPro" id="IPR036770">
    <property type="entry name" value="Ankyrin_rpt-contain_sf"/>
</dbReference>
<dbReference type="AlphaFoldDB" id="A0A6S7J276"/>
<sequence length="103" mass="11785">SCTDLGKAVHYAVEINNLNIVKFWIEKYPELVDYIDDQMLSVAGWAFFCGKVEILQFLLKNGAKVTSKENVRKNILRCSGYKTTDETVEELINFCLENDSLTQ</sequence>
<evidence type="ECO:0000313" key="2">
    <source>
        <dbReference type="Proteomes" id="UP001152795"/>
    </source>
</evidence>
<feature type="non-terminal residue" evidence="1">
    <location>
        <position position="103"/>
    </location>
</feature>
<dbReference type="Gene3D" id="1.25.40.20">
    <property type="entry name" value="Ankyrin repeat-containing domain"/>
    <property type="match status" value="1"/>
</dbReference>
<reference evidence="1" key="1">
    <citation type="submission" date="2020-04" db="EMBL/GenBank/DDBJ databases">
        <authorList>
            <person name="Alioto T."/>
            <person name="Alioto T."/>
            <person name="Gomez Garrido J."/>
        </authorList>
    </citation>
    <scope>NUCLEOTIDE SEQUENCE</scope>
    <source>
        <strain evidence="1">A484AB</strain>
    </source>
</reference>
<gene>
    <name evidence="1" type="ORF">PACLA_8A037529</name>
</gene>
<comment type="caution">
    <text evidence="1">The sequence shown here is derived from an EMBL/GenBank/DDBJ whole genome shotgun (WGS) entry which is preliminary data.</text>
</comment>
<organism evidence="1 2">
    <name type="scientific">Paramuricea clavata</name>
    <name type="common">Red gorgonian</name>
    <name type="synonym">Violescent sea-whip</name>
    <dbReference type="NCBI Taxonomy" id="317549"/>
    <lineage>
        <taxon>Eukaryota</taxon>
        <taxon>Metazoa</taxon>
        <taxon>Cnidaria</taxon>
        <taxon>Anthozoa</taxon>
        <taxon>Octocorallia</taxon>
        <taxon>Malacalcyonacea</taxon>
        <taxon>Plexauridae</taxon>
        <taxon>Paramuricea</taxon>
    </lineage>
</organism>
<name>A0A6S7J276_PARCT</name>
<evidence type="ECO:0000313" key="1">
    <source>
        <dbReference type="EMBL" id="CAB4026025.1"/>
    </source>
</evidence>
<dbReference type="SUPFAM" id="SSF48403">
    <property type="entry name" value="Ankyrin repeat"/>
    <property type="match status" value="1"/>
</dbReference>
<keyword evidence="2" id="KW-1185">Reference proteome</keyword>
<feature type="non-terminal residue" evidence="1">
    <location>
        <position position="1"/>
    </location>
</feature>
<accession>A0A6S7J276</accession>
<dbReference type="Proteomes" id="UP001152795">
    <property type="component" value="Unassembled WGS sequence"/>
</dbReference>